<dbReference type="SUPFAM" id="SSF46785">
    <property type="entry name" value="Winged helix' DNA-binding domain"/>
    <property type="match status" value="1"/>
</dbReference>
<reference evidence="2" key="1">
    <citation type="journal article" date="2014" name="Front. Microbiol.">
        <title>High frequency of phylogenetically diverse reductive dehalogenase-homologous genes in deep subseafloor sedimentary metagenomes.</title>
        <authorList>
            <person name="Kawai M."/>
            <person name="Futagami T."/>
            <person name="Toyoda A."/>
            <person name="Takaki Y."/>
            <person name="Nishi S."/>
            <person name="Hori S."/>
            <person name="Arai W."/>
            <person name="Tsubouchi T."/>
            <person name="Morono Y."/>
            <person name="Uchiyama I."/>
            <person name="Ito T."/>
            <person name="Fujiyama A."/>
            <person name="Inagaki F."/>
            <person name="Takami H."/>
        </authorList>
    </citation>
    <scope>NUCLEOTIDE SEQUENCE</scope>
    <source>
        <strain evidence="2">Expedition CK06-06</strain>
    </source>
</reference>
<evidence type="ECO:0000259" key="1">
    <source>
        <dbReference type="PROSITE" id="PS50995"/>
    </source>
</evidence>
<comment type="caution">
    <text evidence="2">The sequence shown here is derived from an EMBL/GenBank/DDBJ whole genome shotgun (WGS) entry which is preliminary data.</text>
</comment>
<name>X1UVH8_9ZZZZ</name>
<organism evidence="2">
    <name type="scientific">marine sediment metagenome</name>
    <dbReference type="NCBI Taxonomy" id="412755"/>
    <lineage>
        <taxon>unclassified sequences</taxon>
        <taxon>metagenomes</taxon>
        <taxon>ecological metagenomes</taxon>
    </lineage>
</organism>
<dbReference type="InterPro" id="IPR036388">
    <property type="entry name" value="WH-like_DNA-bd_sf"/>
</dbReference>
<dbReference type="InterPro" id="IPR000835">
    <property type="entry name" value="HTH_MarR-typ"/>
</dbReference>
<dbReference type="Pfam" id="PF01047">
    <property type="entry name" value="MarR"/>
    <property type="match status" value="1"/>
</dbReference>
<sequence>SEEILVTLRQISRAMSIYSKSLDKHYGLTSPQLFILHELFQSDQIAIGEIARKISLSQATVTDIIDRL</sequence>
<dbReference type="Gene3D" id="1.10.10.10">
    <property type="entry name" value="Winged helix-like DNA-binding domain superfamily/Winged helix DNA-binding domain"/>
    <property type="match status" value="1"/>
</dbReference>
<dbReference type="AlphaFoldDB" id="X1UVH8"/>
<dbReference type="EMBL" id="BARW01042297">
    <property type="protein sequence ID" value="GAJ21483.1"/>
    <property type="molecule type" value="Genomic_DNA"/>
</dbReference>
<proteinExistence type="predicted"/>
<dbReference type="GO" id="GO:0003700">
    <property type="term" value="F:DNA-binding transcription factor activity"/>
    <property type="evidence" value="ECO:0007669"/>
    <property type="project" value="InterPro"/>
</dbReference>
<gene>
    <name evidence="2" type="ORF">S12H4_62783</name>
</gene>
<accession>X1UVH8</accession>
<evidence type="ECO:0000313" key="2">
    <source>
        <dbReference type="EMBL" id="GAJ21483.1"/>
    </source>
</evidence>
<feature type="domain" description="HTH marR-type" evidence="1">
    <location>
        <begin position="1"/>
        <end position="68"/>
    </location>
</feature>
<dbReference type="InterPro" id="IPR036390">
    <property type="entry name" value="WH_DNA-bd_sf"/>
</dbReference>
<feature type="non-terminal residue" evidence="2">
    <location>
        <position position="1"/>
    </location>
</feature>
<feature type="non-terminal residue" evidence="2">
    <location>
        <position position="68"/>
    </location>
</feature>
<dbReference type="PROSITE" id="PS50995">
    <property type="entry name" value="HTH_MARR_2"/>
    <property type="match status" value="1"/>
</dbReference>
<protein>
    <recommendedName>
        <fullName evidence="1">HTH marR-type domain-containing protein</fullName>
    </recommendedName>
</protein>